<evidence type="ECO:0000313" key="4">
    <source>
        <dbReference type="Proteomes" id="UP000695007"/>
    </source>
</evidence>
<dbReference type="GO" id="GO:0006620">
    <property type="term" value="P:post-translational protein targeting to endoplasmic reticulum membrane"/>
    <property type="evidence" value="ECO:0007669"/>
    <property type="project" value="InterPro"/>
</dbReference>
<dbReference type="AlphaFoldDB" id="A0AAJ6VNE0"/>
<dbReference type="CDD" id="cd17039">
    <property type="entry name" value="Ubl_ubiquitin_like"/>
    <property type="match status" value="1"/>
</dbReference>
<dbReference type="PANTHER" id="PTHR46555">
    <property type="entry name" value="UBIQUITIN-LIKE PROTEIN 4A"/>
    <property type="match status" value="1"/>
</dbReference>
<keyword evidence="4" id="KW-1185">Reference proteome</keyword>
<dbReference type="InterPro" id="IPR000626">
    <property type="entry name" value="Ubiquitin-like_dom"/>
</dbReference>
<sequence length="142" mass="16378">MNIRVKILLGEEHIFEILPSDTVLQVKQKIFDRLGIEVAHQVLLYLGKALTDENEIIFYPGIKDGSKLVLVRKNLQTSRSKNGVYKFKQEMLKVLKTYYSEADALTIANETTKDLQNKVNHLSYDDLERLATALIHDQENKF</sequence>
<feature type="domain" description="Ubiquitin-like" evidence="3">
    <location>
        <begin position="1"/>
        <end position="73"/>
    </location>
</feature>
<organism evidence="4 5">
    <name type="scientific">Ceratosolen solmsi marchali</name>
    <dbReference type="NCBI Taxonomy" id="326594"/>
    <lineage>
        <taxon>Eukaryota</taxon>
        <taxon>Metazoa</taxon>
        <taxon>Ecdysozoa</taxon>
        <taxon>Arthropoda</taxon>
        <taxon>Hexapoda</taxon>
        <taxon>Insecta</taxon>
        <taxon>Pterygota</taxon>
        <taxon>Neoptera</taxon>
        <taxon>Endopterygota</taxon>
        <taxon>Hymenoptera</taxon>
        <taxon>Apocrita</taxon>
        <taxon>Proctotrupomorpha</taxon>
        <taxon>Chalcidoidea</taxon>
        <taxon>Agaonidae</taxon>
        <taxon>Agaoninae</taxon>
        <taxon>Ceratosolen</taxon>
    </lineage>
</organism>
<dbReference type="KEGG" id="csol:105360291"/>
<gene>
    <name evidence="5" type="primary">LOC105360291</name>
</gene>
<keyword evidence="2" id="KW-0963">Cytoplasm</keyword>
<accession>A0AAJ6VNE0</accession>
<dbReference type="GeneID" id="105360291"/>
<dbReference type="InterPro" id="IPR029071">
    <property type="entry name" value="Ubiquitin-like_domsf"/>
</dbReference>
<dbReference type="InterPro" id="IPR047154">
    <property type="entry name" value="UBL4A-like"/>
</dbReference>
<reference evidence="5" key="1">
    <citation type="submission" date="2025-08" db="UniProtKB">
        <authorList>
            <consortium name="RefSeq"/>
        </authorList>
    </citation>
    <scope>IDENTIFICATION</scope>
</reference>
<dbReference type="GO" id="GO:0071816">
    <property type="term" value="P:tail-anchored membrane protein insertion into ER membrane"/>
    <property type="evidence" value="ECO:0007669"/>
    <property type="project" value="TreeGrafter"/>
</dbReference>
<evidence type="ECO:0000256" key="2">
    <source>
        <dbReference type="ARBA" id="ARBA00022490"/>
    </source>
</evidence>
<dbReference type="PANTHER" id="PTHR46555:SF1">
    <property type="entry name" value="UBIQUITIN-LIKE PROTEIN 4A"/>
    <property type="match status" value="1"/>
</dbReference>
<dbReference type="Proteomes" id="UP000695007">
    <property type="component" value="Unplaced"/>
</dbReference>
<dbReference type="SUPFAM" id="SSF54236">
    <property type="entry name" value="Ubiquitin-like"/>
    <property type="match status" value="1"/>
</dbReference>
<evidence type="ECO:0000256" key="1">
    <source>
        <dbReference type="ARBA" id="ARBA00004514"/>
    </source>
</evidence>
<name>A0AAJ6VNE0_9HYME</name>
<dbReference type="SMART" id="SM00213">
    <property type="entry name" value="UBQ"/>
    <property type="match status" value="1"/>
</dbReference>
<dbReference type="GO" id="GO:0071818">
    <property type="term" value="C:BAT3 complex"/>
    <property type="evidence" value="ECO:0007669"/>
    <property type="project" value="TreeGrafter"/>
</dbReference>
<evidence type="ECO:0000313" key="5">
    <source>
        <dbReference type="RefSeq" id="XP_011495468.1"/>
    </source>
</evidence>
<dbReference type="Pfam" id="PF00240">
    <property type="entry name" value="ubiquitin"/>
    <property type="match status" value="1"/>
</dbReference>
<dbReference type="Gene3D" id="3.10.20.90">
    <property type="entry name" value="Phosphatidylinositol 3-kinase Catalytic Subunit, Chain A, domain 1"/>
    <property type="match status" value="1"/>
</dbReference>
<dbReference type="GO" id="GO:0051087">
    <property type="term" value="F:protein-folding chaperone binding"/>
    <property type="evidence" value="ECO:0007669"/>
    <property type="project" value="TreeGrafter"/>
</dbReference>
<evidence type="ECO:0000259" key="3">
    <source>
        <dbReference type="PROSITE" id="PS50053"/>
    </source>
</evidence>
<protein>
    <submittedName>
        <fullName evidence="5">Ubiquitin-like protein 4A</fullName>
    </submittedName>
</protein>
<comment type="subcellular location">
    <subcellularLocation>
        <location evidence="1">Cytoplasm</location>
        <location evidence="1">Cytosol</location>
    </subcellularLocation>
</comment>
<proteinExistence type="predicted"/>
<dbReference type="RefSeq" id="XP_011495468.1">
    <property type="nucleotide sequence ID" value="XM_011497166.1"/>
</dbReference>
<dbReference type="PROSITE" id="PS50053">
    <property type="entry name" value="UBIQUITIN_2"/>
    <property type="match status" value="1"/>
</dbReference>